<dbReference type="InterPro" id="IPR016181">
    <property type="entry name" value="Acyl_CoA_acyltransferase"/>
</dbReference>
<evidence type="ECO:0000259" key="1">
    <source>
        <dbReference type="PROSITE" id="PS51186"/>
    </source>
</evidence>
<dbReference type="HOGENOM" id="CLU_108859_1_0_9"/>
<dbReference type="Gene3D" id="3.40.630.30">
    <property type="match status" value="1"/>
</dbReference>
<name>A0A078MM86_9BACL</name>
<dbReference type="InterPro" id="IPR000182">
    <property type="entry name" value="GNAT_dom"/>
</dbReference>
<evidence type="ECO:0000313" key="2">
    <source>
        <dbReference type="EMBL" id="CEA05851.1"/>
    </source>
</evidence>
<dbReference type="SUPFAM" id="SSF55729">
    <property type="entry name" value="Acyl-CoA N-acyltransferases (Nat)"/>
    <property type="match status" value="1"/>
</dbReference>
<dbReference type="PATRIC" id="fig|1461583.4.peg.2572"/>
<gene>
    <name evidence="2" type="primary">yvbK</name>
    <name evidence="2" type="ORF">BN1050_02678</name>
</gene>
<protein>
    <submittedName>
        <fullName evidence="2">Putative N-acetyltransferase YvbK</fullName>
    </submittedName>
</protein>
<dbReference type="GO" id="GO:0016747">
    <property type="term" value="F:acyltransferase activity, transferring groups other than amino-acyl groups"/>
    <property type="evidence" value="ECO:0007669"/>
    <property type="project" value="InterPro"/>
</dbReference>
<feature type="domain" description="N-acetyltransferase" evidence="1">
    <location>
        <begin position="1"/>
        <end position="131"/>
    </location>
</feature>
<dbReference type="PROSITE" id="PS51186">
    <property type="entry name" value="GNAT"/>
    <property type="match status" value="1"/>
</dbReference>
<dbReference type="EMBL" id="LN483080">
    <property type="protein sequence ID" value="CEA05851.1"/>
    <property type="molecule type" value="Genomic_DNA"/>
</dbReference>
<sequence length="156" mass="17950">MELKKVTTQRQDYVPLLLLADEDEAVVHSYLHEGDLFELIEAGERIGVALCIEVDGAIELKNIAIDEMHQGRGYGKWLVTQLCRHYSEYERAIVGTANSSIGNIAFYQKLGFTLYDVKWHYFTKHYAQPIIEDHIQAQHMLMFERTLIENGNCCSL</sequence>
<keyword evidence="2" id="KW-0808">Transferase</keyword>
<proteinExistence type="predicted"/>
<organism evidence="2">
    <name type="scientific">Metalysinibacillus saudimassiliensis</name>
    <dbReference type="NCBI Taxonomy" id="1461583"/>
    <lineage>
        <taxon>Bacteria</taxon>
        <taxon>Bacillati</taxon>
        <taxon>Bacillota</taxon>
        <taxon>Bacilli</taxon>
        <taxon>Bacillales</taxon>
        <taxon>Caryophanaceae</taxon>
        <taxon>Metalysinibacillus</taxon>
    </lineage>
</organism>
<dbReference type="CDD" id="cd04301">
    <property type="entry name" value="NAT_SF"/>
    <property type="match status" value="1"/>
</dbReference>
<dbReference type="AlphaFoldDB" id="A0A078MM86"/>
<dbReference type="Pfam" id="PF00583">
    <property type="entry name" value="Acetyltransf_1"/>
    <property type="match status" value="1"/>
</dbReference>
<accession>A0A078MM86</accession>
<reference evidence="2" key="1">
    <citation type="submission" date="2014-07" db="EMBL/GenBank/DDBJ databases">
        <authorList>
            <person name="Urmite Genomes Urmite Genomes"/>
        </authorList>
    </citation>
    <scope>NUCLEOTIDE SEQUENCE</scope>
    <source>
        <strain evidence="2">13S34_air</strain>
    </source>
</reference>